<dbReference type="Pfam" id="PF02574">
    <property type="entry name" value="S-methyl_trans"/>
    <property type="match status" value="1"/>
</dbReference>
<dbReference type="SUPFAM" id="SSF82282">
    <property type="entry name" value="Homocysteine S-methyltransferase"/>
    <property type="match status" value="1"/>
</dbReference>
<evidence type="ECO:0000259" key="6">
    <source>
        <dbReference type="PROSITE" id="PS50970"/>
    </source>
</evidence>
<evidence type="ECO:0000256" key="4">
    <source>
        <dbReference type="ARBA" id="ARBA00022833"/>
    </source>
</evidence>
<feature type="binding site" evidence="5">
    <location>
        <position position="219"/>
    </location>
    <ligand>
        <name>Zn(2+)</name>
        <dbReference type="ChEBI" id="CHEBI:29105"/>
    </ligand>
</feature>
<gene>
    <name evidence="7" type="ORF">TL16_g12488</name>
</gene>
<name>A0A9W7BV37_9STRA</name>
<sequence>MSSPPLLCRIIDGGLSTQLESQGVDLTSHPKLWTAGLLSSPSGRTQLKTAHSNFAAAGADIILTSSYQASHAMSVELLHHSVNLALEIKIEKPEVKVFLSLGPYGATLADGSEYTGKYDEEVTVESLKIFHTERIDILLDGEPDVDGLAFETIPNSRELTSILEILKMEKYANYDTWITFSSPDGIHTCSGETFSTLIASTIIPAFKDTTAKRYIGLNCVHPSSVSPFLDIVLPLLPTSNISGIVAYPNNGGAWNPLSRSWEENDDDKIGYVNAAVEWRDRVWKVEREVFIGGCCSTDARTIRGLKEKLCNC</sequence>
<dbReference type="GO" id="GO:0046872">
    <property type="term" value="F:metal ion binding"/>
    <property type="evidence" value="ECO:0007669"/>
    <property type="project" value="UniProtKB-KW"/>
</dbReference>
<dbReference type="InterPro" id="IPR003726">
    <property type="entry name" value="HCY_dom"/>
</dbReference>
<evidence type="ECO:0000313" key="8">
    <source>
        <dbReference type="Proteomes" id="UP001162640"/>
    </source>
</evidence>
<keyword evidence="3 5" id="KW-0479">Metal-binding</keyword>
<reference evidence="8" key="1">
    <citation type="journal article" date="2023" name="Commun. Biol.">
        <title>Genome analysis of Parmales, the sister group of diatoms, reveals the evolutionary specialization of diatoms from phago-mixotrophs to photoautotrophs.</title>
        <authorList>
            <person name="Ban H."/>
            <person name="Sato S."/>
            <person name="Yoshikawa S."/>
            <person name="Yamada K."/>
            <person name="Nakamura Y."/>
            <person name="Ichinomiya M."/>
            <person name="Sato N."/>
            <person name="Blanc-Mathieu R."/>
            <person name="Endo H."/>
            <person name="Kuwata A."/>
            <person name="Ogata H."/>
        </authorList>
    </citation>
    <scope>NUCLEOTIDE SEQUENCE [LARGE SCALE GENOMIC DNA]</scope>
</reference>
<evidence type="ECO:0000256" key="1">
    <source>
        <dbReference type="ARBA" id="ARBA00022603"/>
    </source>
</evidence>
<accession>A0A9W7BV37</accession>
<dbReference type="PROSITE" id="PS50970">
    <property type="entry name" value="HCY"/>
    <property type="match status" value="1"/>
</dbReference>
<dbReference type="AlphaFoldDB" id="A0A9W7BV37"/>
<evidence type="ECO:0000313" key="7">
    <source>
        <dbReference type="EMBL" id="GMH92920.1"/>
    </source>
</evidence>
<keyword evidence="1 5" id="KW-0489">Methyltransferase</keyword>
<comment type="caution">
    <text evidence="7">The sequence shown here is derived from an EMBL/GenBank/DDBJ whole genome shotgun (WGS) entry which is preliminary data.</text>
</comment>
<evidence type="ECO:0000256" key="2">
    <source>
        <dbReference type="ARBA" id="ARBA00022679"/>
    </source>
</evidence>
<protein>
    <recommendedName>
        <fullName evidence="6">Hcy-binding domain-containing protein</fullName>
    </recommendedName>
</protein>
<dbReference type="GO" id="GO:0008898">
    <property type="term" value="F:S-adenosylmethionine-homocysteine S-methyltransferase activity"/>
    <property type="evidence" value="ECO:0007669"/>
    <property type="project" value="TreeGrafter"/>
</dbReference>
<feature type="binding site" evidence="5">
    <location>
        <position position="295"/>
    </location>
    <ligand>
        <name>Zn(2+)</name>
        <dbReference type="ChEBI" id="CHEBI:29105"/>
    </ligand>
</feature>
<feature type="domain" description="Hcy-binding" evidence="6">
    <location>
        <begin position="1"/>
        <end position="309"/>
    </location>
</feature>
<keyword evidence="2 5" id="KW-0808">Transferase</keyword>
<dbReference type="InterPro" id="IPR051486">
    <property type="entry name" value="Hcy_S-methyltransferase"/>
</dbReference>
<dbReference type="PANTHER" id="PTHR46015:SF1">
    <property type="entry name" value="HOMOCYSTEINE S-METHYLTRANSFERASE-LIKE ISOFORM 1"/>
    <property type="match status" value="1"/>
</dbReference>
<comment type="cofactor">
    <cofactor evidence="5">
        <name>Zn(2+)</name>
        <dbReference type="ChEBI" id="CHEBI:29105"/>
    </cofactor>
</comment>
<dbReference type="Proteomes" id="UP001162640">
    <property type="component" value="Unassembled WGS sequence"/>
</dbReference>
<feature type="binding site" evidence="5">
    <location>
        <position position="294"/>
    </location>
    <ligand>
        <name>Zn(2+)</name>
        <dbReference type="ChEBI" id="CHEBI:29105"/>
    </ligand>
</feature>
<keyword evidence="4 5" id="KW-0862">Zinc</keyword>
<evidence type="ECO:0000256" key="3">
    <source>
        <dbReference type="ARBA" id="ARBA00022723"/>
    </source>
</evidence>
<organism evidence="7 8">
    <name type="scientific">Triparma laevis f. inornata</name>
    <dbReference type="NCBI Taxonomy" id="1714386"/>
    <lineage>
        <taxon>Eukaryota</taxon>
        <taxon>Sar</taxon>
        <taxon>Stramenopiles</taxon>
        <taxon>Ochrophyta</taxon>
        <taxon>Bolidophyceae</taxon>
        <taxon>Parmales</taxon>
        <taxon>Triparmaceae</taxon>
        <taxon>Triparma</taxon>
    </lineage>
</organism>
<dbReference type="InterPro" id="IPR036589">
    <property type="entry name" value="HCY_dom_sf"/>
</dbReference>
<dbReference type="GO" id="GO:0009086">
    <property type="term" value="P:methionine biosynthetic process"/>
    <property type="evidence" value="ECO:0007669"/>
    <property type="project" value="TreeGrafter"/>
</dbReference>
<dbReference type="Gene3D" id="3.20.20.330">
    <property type="entry name" value="Homocysteine-binding-like domain"/>
    <property type="match status" value="1"/>
</dbReference>
<dbReference type="GO" id="GO:0033528">
    <property type="term" value="P:S-methylmethionine cycle"/>
    <property type="evidence" value="ECO:0007669"/>
    <property type="project" value="TreeGrafter"/>
</dbReference>
<proteinExistence type="predicted"/>
<dbReference type="EMBL" id="BLQM01000508">
    <property type="protein sequence ID" value="GMH92920.1"/>
    <property type="molecule type" value="Genomic_DNA"/>
</dbReference>
<dbReference type="PANTHER" id="PTHR46015">
    <property type="entry name" value="ZGC:172121"/>
    <property type="match status" value="1"/>
</dbReference>
<evidence type="ECO:0000256" key="5">
    <source>
        <dbReference type="PROSITE-ProRule" id="PRU00333"/>
    </source>
</evidence>
<dbReference type="GO" id="GO:0032259">
    <property type="term" value="P:methylation"/>
    <property type="evidence" value="ECO:0007669"/>
    <property type="project" value="UniProtKB-KW"/>
</dbReference>